<keyword evidence="1" id="KW-0560">Oxidoreductase</keyword>
<reference evidence="2" key="1">
    <citation type="submission" date="2022-03" db="EMBL/GenBank/DDBJ databases">
        <authorList>
            <person name="Martin C."/>
        </authorList>
    </citation>
    <scope>NUCLEOTIDE SEQUENCE</scope>
</reference>
<dbReference type="OrthoDB" id="10004862at2759"/>
<dbReference type="GO" id="GO:0016491">
    <property type="term" value="F:oxidoreductase activity"/>
    <property type="evidence" value="ECO:0007669"/>
    <property type="project" value="UniProtKB-KW"/>
</dbReference>
<protein>
    <submittedName>
        <fullName evidence="2">Uncharacterized protein</fullName>
    </submittedName>
</protein>
<proteinExistence type="predicted"/>
<dbReference type="InterPro" id="IPR025337">
    <property type="entry name" value="Questin_oxidase-like"/>
</dbReference>
<dbReference type="Proteomes" id="UP000749559">
    <property type="component" value="Unassembled WGS sequence"/>
</dbReference>
<evidence type="ECO:0000313" key="3">
    <source>
        <dbReference type="Proteomes" id="UP000749559"/>
    </source>
</evidence>
<feature type="non-terminal residue" evidence="2">
    <location>
        <position position="1"/>
    </location>
</feature>
<dbReference type="AlphaFoldDB" id="A0A8S4QAA5"/>
<keyword evidence="3" id="KW-1185">Reference proteome</keyword>
<sequence>NNSIQHSHISYKQTINMSWVQATLIENSTKKFYIEHTSGRTNHIAHGIIALDELGADKTRIQKYIHHYAERLEKPRDHEDAWEKVDIENSKGKQKGFYGLLDHYKELLQEVHSGDWSSLLTQEFPKLSAGVVGAATHGLIQIGYGVAAKSDQVICEGLAYLHHSYLAIKTNVRPINEPKLPITEVLQNIYEDKDFQQRVNEEAEKDHPFVPQNSGNFTSRILTIYNIFGDKLLQYSHQVQMPSFFNEDDYTLNDVVKLARWIVDCAILVFAKSSRKNDFFLLHGVTAAWSLLQIIPLLSPENGVKAIKEFLIALLGVYIVQKCPALTQEIPQNISIKWDELIKKTIDKDVSRDTHKFKLVQACYDMYKTKDENGDGYSDNDQLYFFAAKMCVENVIKFVEPEFVISDDEV</sequence>
<dbReference type="PANTHER" id="PTHR35870:SF1">
    <property type="entry name" value="PROTEIN, PUTATIVE (AFU_ORTHOLOGUE AFUA_5G03330)-RELATED"/>
    <property type="match status" value="1"/>
</dbReference>
<evidence type="ECO:0000256" key="1">
    <source>
        <dbReference type="ARBA" id="ARBA00023002"/>
    </source>
</evidence>
<name>A0A8S4QAA5_OWEFU</name>
<evidence type="ECO:0000313" key="2">
    <source>
        <dbReference type="EMBL" id="CAH1803127.1"/>
    </source>
</evidence>
<dbReference type="PANTHER" id="PTHR35870">
    <property type="entry name" value="PROTEIN, PUTATIVE (AFU_ORTHOLOGUE AFUA_5G03330)-RELATED"/>
    <property type="match status" value="1"/>
</dbReference>
<comment type="caution">
    <text evidence="2">The sequence shown here is derived from an EMBL/GenBank/DDBJ whole genome shotgun (WGS) entry which is preliminary data.</text>
</comment>
<accession>A0A8S4QAA5</accession>
<dbReference type="Pfam" id="PF14027">
    <property type="entry name" value="Questin_oxidase"/>
    <property type="match status" value="1"/>
</dbReference>
<dbReference type="EMBL" id="CAIIXF020000270">
    <property type="protein sequence ID" value="CAH1803127.1"/>
    <property type="molecule type" value="Genomic_DNA"/>
</dbReference>
<organism evidence="2 3">
    <name type="scientific">Owenia fusiformis</name>
    <name type="common">Polychaete worm</name>
    <dbReference type="NCBI Taxonomy" id="6347"/>
    <lineage>
        <taxon>Eukaryota</taxon>
        <taxon>Metazoa</taxon>
        <taxon>Spiralia</taxon>
        <taxon>Lophotrochozoa</taxon>
        <taxon>Annelida</taxon>
        <taxon>Polychaeta</taxon>
        <taxon>Sedentaria</taxon>
        <taxon>Canalipalpata</taxon>
        <taxon>Sabellida</taxon>
        <taxon>Oweniida</taxon>
        <taxon>Oweniidae</taxon>
        <taxon>Owenia</taxon>
    </lineage>
</organism>
<gene>
    <name evidence="2" type="ORF">OFUS_LOCUS26747</name>
</gene>